<dbReference type="InterPro" id="IPR036034">
    <property type="entry name" value="PDZ_sf"/>
</dbReference>
<accession>A0AA36JSQ2</accession>
<evidence type="ECO:0000313" key="4">
    <source>
        <dbReference type="Proteomes" id="UP001178507"/>
    </source>
</evidence>
<dbReference type="Gene3D" id="2.30.42.10">
    <property type="match status" value="1"/>
</dbReference>
<dbReference type="EMBL" id="CAUJNA010003858">
    <property type="protein sequence ID" value="CAJ1411116.1"/>
    <property type="molecule type" value="Genomic_DNA"/>
</dbReference>
<dbReference type="InterPro" id="IPR001478">
    <property type="entry name" value="PDZ"/>
</dbReference>
<comment type="caution">
    <text evidence="3">The sequence shown here is derived from an EMBL/GenBank/DDBJ whole genome shotgun (WGS) entry which is preliminary data.</text>
</comment>
<proteinExistence type="predicted"/>
<dbReference type="AlphaFoldDB" id="A0AA36JSQ2"/>
<gene>
    <name evidence="3" type="ORF">EVOR1521_LOCUS31774</name>
</gene>
<sequence>MADGGHYADSGCPQLTQRQLDKDVNMEAIQARMMQEIQAKLSAKEEEFWRRGQVEIKRLQQQQQEHPTWEVTTHLAKMQEQQSEMALENKQLRGALVEVTSKFEKVLKQMTEVIRSLPKHSSQGKQPPSSPSFAPEARRQEDEGGHLEGAPSDTSGSLAMWHGARGARETEAGNSDLKATLCTPRRMTTQDFACSSSPAVLSIASALPSTHPKLQLQLAECIDQASPGKSTVTPSPPPRSKRMSMSSQATAESSDHCIVVQLTKGPGFTTLGIEVNQDEDTLRVERVDEYGLVGKFNSSQEGEGKILVGDSIVKVNGVGQDPDSMLQVIKEAEQLTLTIRTQANSPTRLRPEAQEFVPSEKEFHPPGERPALALLQDTSDSEFSKTEKVNRKLFR</sequence>
<evidence type="ECO:0000313" key="3">
    <source>
        <dbReference type="EMBL" id="CAJ1411116.1"/>
    </source>
</evidence>
<feature type="domain" description="PDZ" evidence="2">
    <location>
        <begin position="259"/>
        <end position="332"/>
    </location>
</feature>
<dbReference type="Proteomes" id="UP001178507">
    <property type="component" value="Unassembled WGS sequence"/>
</dbReference>
<feature type="region of interest" description="Disordered" evidence="1">
    <location>
        <begin position="225"/>
        <end position="251"/>
    </location>
</feature>
<dbReference type="SUPFAM" id="SSF50156">
    <property type="entry name" value="PDZ domain-like"/>
    <property type="match status" value="1"/>
</dbReference>
<feature type="compositionally biased region" description="Basic and acidic residues" evidence="1">
    <location>
        <begin position="382"/>
        <end position="395"/>
    </location>
</feature>
<reference evidence="3" key="1">
    <citation type="submission" date="2023-08" db="EMBL/GenBank/DDBJ databases">
        <authorList>
            <person name="Chen Y."/>
            <person name="Shah S."/>
            <person name="Dougan E. K."/>
            <person name="Thang M."/>
            <person name="Chan C."/>
        </authorList>
    </citation>
    <scope>NUCLEOTIDE SEQUENCE</scope>
</reference>
<feature type="compositionally biased region" description="Basic and acidic residues" evidence="1">
    <location>
        <begin position="136"/>
        <end position="146"/>
    </location>
</feature>
<protein>
    <recommendedName>
        <fullName evidence="2">PDZ domain-containing protein</fullName>
    </recommendedName>
</protein>
<evidence type="ECO:0000256" key="1">
    <source>
        <dbReference type="SAM" id="MobiDB-lite"/>
    </source>
</evidence>
<feature type="region of interest" description="Disordered" evidence="1">
    <location>
        <begin position="116"/>
        <end position="159"/>
    </location>
</feature>
<feature type="compositionally biased region" description="Basic and acidic residues" evidence="1">
    <location>
        <begin position="356"/>
        <end position="367"/>
    </location>
</feature>
<organism evidence="3 4">
    <name type="scientific">Effrenium voratum</name>
    <dbReference type="NCBI Taxonomy" id="2562239"/>
    <lineage>
        <taxon>Eukaryota</taxon>
        <taxon>Sar</taxon>
        <taxon>Alveolata</taxon>
        <taxon>Dinophyceae</taxon>
        <taxon>Suessiales</taxon>
        <taxon>Symbiodiniaceae</taxon>
        <taxon>Effrenium</taxon>
    </lineage>
</organism>
<name>A0AA36JSQ2_9DINO</name>
<dbReference type="PROSITE" id="PS50106">
    <property type="entry name" value="PDZ"/>
    <property type="match status" value="1"/>
</dbReference>
<keyword evidence="4" id="KW-1185">Reference proteome</keyword>
<evidence type="ECO:0000259" key="2">
    <source>
        <dbReference type="PROSITE" id="PS50106"/>
    </source>
</evidence>
<feature type="region of interest" description="Disordered" evidence="1">
    <location>
        <begin position="356"/>
        <end position="395"/>
    </location>
</feature>